<name>A0ACC4AMU1_POPAL</name>
<dbReference type="Proteomes" id="UP000309997">
    <property type="component" value="Unassembled WGS sequence"/>
</dbReference>
<keyword evidence="2" id="KW-1185">Reference proteome</keyword>
<reference evidence="1 2" key="1">
    <citation type="journal article" date="2024" name="Plant Biotechnol. J.">
        <title>Genome and CRISPR/Cas9 system of a widespread forest tree (Populus alba) in the world.</title>
        <authorList>
            <person name="Liu Y.J."/>
            <person name="Jiang P.F."/>
            <person name="Han X.M."/>
            <person name="Li X.Y."/>
            <person name="Wang H.M."/>
            <person name="Wang Y.J."/>
            <person name="Wang X.X."/>
            <person name="Zeng Q.Y."/>
        </authorList>
    </citation>
    <scope>NUCLEOTIDE SEQUENCE [LARGE SCALE GENOMIC DNA]</scope>
    <source>
        <strain evidence="2">cv. PAL-ZL1</strain>
    </source>
</reference>
<proteinExistence type="predicted"/>
<comment type="caution">
    <text evidence="1">The sequence shown here is derived from an EMBL/GenBank/DDBJ whole genome shotgun (WGS) entry which is preliminary data.</text>
</comment>
<gene>
    <name evidence="1" type="ORF">D5086_030186</name>
</gene>
<evidence type="ECO:0000313" key="2">
    <source>
        <dbReference type="Proteomes" id="UP000309997"/>
    </source>
</evidence>
<organism evidence="1 2">
    <name type="scientific">Populus alba</name>
    <name type="common">White poplar</name>
    <dbReference type="NCBI Taxonomy" id="43335"/>
    <lineage>
        <taxon>Eukaryota</taxon>
        <taxon>Viridiplantae</taxon>
        <taxon>Streptophyta</taxon>
        <taxon>Embryophyta</taxon>
        <taxon>Tracheophyta</taxon>
        <taxon>Spermatophyta</taxon>
        <taxon>Magnoliopsida</taxon>
        <taxon>eudicotyledons</taxon>
        <taxon>Gunneridae</taxon>
        <taxon>Pentapetalae</taxon>
        <taxon>rosids</taxon>
        <taxon>fabids</taxon>
        <taxon>Malpighiales</taxon>
        <taxon>Salicaceae</taxon>
        <taxon>Saliceae</taxon>
        <taxon>Populus</taxon>
    </lineage>
</organism>
<accession>A0ACC4AMU1</accession>
<dbReference type="EMBL" id="RCHU02000017">
    <property type="protein sequence ID" value="KAL3567535.1"/>
    <property type="molecule type" value="Genomic_DNA"/>
</dbReference>
<protein>
    <submittedName>
        <fullName evidence="1">Uncharacterized protein</fullName>
    </submittedName>
</protein>
<evidence type="ECO:0000313" key="1">
    <source>
        <dbReference type="EMBL" id="KAL3567535.1"/>
    </source>
</evidence>
<sequence>MSSEAKKRKGFSSSTTPAPLTKILIRSLSRLNSRTPSNTVPLSSLSLNSVWLHDWWLVKVEGNGLAVSGFTSREGVGTRLFCSAAIVKRHYTTILEARDGITVTLSGFINRDRAHENGFSFQICDHFQLGFPYSWEEIAAKLCGEESANGGGPGGKSGFVELNTSSGISTNTASVSFDDIPVTRIRDILMHPLGDPKDCALEDILGSFCSNTMEHTPMLTDPFSNSESPVTVARKNKRTKADQKHKDGEAAPNQSRGMSARKDSCANIYRWMNDEKMQEENLPSKSTLAKNSETAEKDNCAIVCRLVNPRTWKEENLPSKSTVSCKEFQEPQKRLFHQKDYRDMTFMESQNSETESSTAGMFLPNGVVLAETDDNSFGSQCVIFTGFWIRPLQAKFSFRIELN</sequence>